<evidence type="ECO:0000256" key="2">
    <source>
        <dbReference type="ARBA" id="ARBA00006569"/>
    </source>
</evidence>
<comment type="subcellular location">
    <subcellularLocation>
        <location evidence="1">Nucleus</location>
    </subcellularLocation>
</comment>
<feature type="compositionally biased region" description="Low complexity" evidence="13">
    <location>
        <begin position="593"/>
        <end position="611"/>
    </location>
</feature>
<evidence type="ECO:0000256" key="6">
    <source>
        <dbReference type="ARBA" id="ARBA00023159"/>
    </source>
</evidence>
<dbReference type="SMART" id="SM01366">
    <property type="entry name" value="c-clamp"/>
    <property type="match status" value="1"/>
</dbReference>
<dbReference type="GO" id="GO:0007435">
    <property type="term" value="P:salivary gland morphogenesis"/>
    <property type="evidence" value="ECO:0007669"/>
    <property type="project" value="UniProtKB-ARBA"/>
</dbReference>
<evidence type="ECO:0000256" key="13">
    <source>
        <dbReference type="SAM" id="MobiDB-lite"/>
    </source>
</evidence>
<evidence type="ECO:0000256" key="4">
    <source>
        <dbReference type="ARBA" id="ARBA00023015"/>
    </source>
</evidence>
<dbReference type="InterPro" id="IPR009071">
    <property type="entry name" value="HMG_box_dom"/>
</dbReference>
<comment type="function">
    <text evidence="9">Segment polarity protein. Functions together with arm to transduce the Wingless (Wg) signal in embryos and in developing adult tissues. Acts as a transcriptional activator, but in the absence of arm, it binds to gro and acts as a transcriptional repressor of wg-responsive genes.</text>
</comment>
<keyword evidence="6" id="KW-0010">Activator</keyword>
<dbReference type="GO" id="GO:0045892">
    <property type="term" value="P:negative regulation of DNA-templated transcription"/>
    <property type="evidence" value="ECO:0007669"/>
    <property type="project" value="UniProtKB-ARBA"/>
</dbReference>
<dbReference type="GO" id="GO:0072091">
    <property type="term" value="P:regulation of stem cell proliferation"/>
    <property type="evidence" value="ECO:0007669"/>
    <property type="project" value="UniProtKB-ARBA"/>
</dbReference>
<dbReference type="GO" id="GO:0000785">
    <property type="term" value="C:chromatin"/>
    <property type="evidence" value="ECO:0007669"/>
    <property type="project" value="TreeGrafter"/>
</dbReference>
<dbReference type="InterPro" id="IPR027397">
    <property type="entry name" value="Catenin-bd_sf"/>
</dbReference>
<evidence type="ECO:0000256" key="3">
    <source>
        <dbReference type="ARBA" id="ARBA00022687"/>
    </source>
</evidence>
<dbReference type="AlphaFoldDB" id="A0AAD5L6A3"/>
<feature type="compositionally biased region" description="Low complexity" evidence="13">
    <location>
        <begin position="646"/>
        <end position="660"/>
    </location>
</feature>
<comment type="caution">
    <text evidence="15">The sequence shown here is derived from an EMBL/GenBank/DDBJ whole genome shotgun (WGS) entry which is preliminary data.</text>
</comment>
<feature type="compositionally biased region" description="Low complexity" evidence="13">
    <location>
        <begin position="512"/>
        <end position="521"/>
    </location>
</feature>
<keyword evidence="3" id="KW-0879">Wnt signaling pathway</keyword>
<evidence type="ECO:0000256" key="11">
    <source>
        <dbReference type="ARBA" id="ARBA00080285"/>
    </source>
</evidence>
<feature type="compositionally biased region" description="Basic residues" evidence="13">
    <location>
        <begin position="629"/>
        <end position="645"/>
    </location>
</feature>
<evidence type="ECO:0000256" key="12">
    <source>
        <dbReference type="PROSITE-ProRule" id="PRU00267"/>
    </source>
</evidence>
<name>A0AAD5L6A3_9CRUS</name>
<dbReference type="GO" id="GO:0000981">
    <property type="term" value="F:DNA-binding transcription factor activity, RNA polymerase II-specific"/>
    <property type="evidence" value="ECO:0007669"/>
    <property type="project" value="TreeGrafter"/>
</dbReference>
<evidence type="ECO:0000313" key="16">
    <source>
        <dbReference type="Proteomes" id="UP000820818"/>
    </source>
</evidence>
<keyword evidence="4" id="KW-0805">Transcription regulation</keyword>
<feature type="region of interest" description="Disordered" evidence="13">
    <location>
        <begin position="593"/>
        <end position="745"/>
    </location>
</feature>
<feature type="compositionally biased region" description="Low complexity" evidence="13">
    <location>
        <begin position="556"/>
        <end position="565"/>
    </location>
</feature>
<dbReference type="GO" id="GO:0035277">
    <property type="term" value="P:spiracle morphogenesis, open tracheal system"/>
    <property type="evidence" value="ECO:0007669"/>
    <property type="project" value="UniProtKB-ARBA"/>
</dbReference>
<evidence type="ECO:0000256" key="8">
    <source>
        <dbReference type="ARBA" id="ARBA00023242"/>
    </source>
</evidence>
<feature type="domain" description="HMG box" evidence="14">
    <location>
        <begin position="338"/>
        <end position="406"/>
    </location>
</feature>
<dbReference type="GO" id="GO:0010628">
    <property type="term" value="P:positive regulation of gene expression"/>
    <property type="evidence" value="ECO:0007669"/>
    <property type="project" value="UniProtKB-ARBA"/>
</dbReference>
<dbReference type="GO" id="GO:1990907">
    <property type="term" value="C:beta-catenin-TCF complex"/>
    <property type="evidence" value="ECO:0007669"/>
    <property type="project" value="TreeGrafter"/>
</dbReference>
<dbReference type="InterPro" id="IPR036910">
    <property type="entry name" value="HMG_box_dom_sf"/>
</dbReference>
<evidence type="ECO:0000256" key="1">
    <source>
        <dbReference type="ARBA" id="ARBA00004123"/>
    </source>
</evidence>
<feature type="compositionally biased region" description="Basic and acidic residues" evidence="13">
    <location>
        <begin position="17"/>
        <end position="49"/>
    </location>
</feature>
<dbReference type="FunFam" id="1.10.30.10:FF:000001">
    <property type="entry name" value="transcription factor 7 isoform X2"/>
    <property type="match status" value="1"/>
</dbReference>
<dbReference type="PROSITE" id="PS50118">
    <property type="entry name" value="HMG_BOX_2"/>
    <property type="match status" value="1"/>
</dbReference>
<dbReference type="GO" id="GO:0060070">
    <property type="term" value="P:canonical Wnt signaling pathway"/>
    <property type="evidence" value="ECO:0007669"/>
    <property type="project" value="TreeGrafter"/>
</dbReference>
<feature type="compositionally biased region" description="Low complexity" evidence="13">
    <location>
        <begin position="301"/>
        <end position="329"/>
    </location>
</feature>
<feature type="region of interest" description="Disordered" evidence="13">
    <location>
        <begin position="412"/>
        <end position="434"/>
    </location>
</feature>
<comment type="subunit">
    <text evidence="10">Binds to the beta-catenin homolog arm or to gro.</text>
</comment>
<evidence type="ECO:0000313" key="15">
    <source>
        <dbReference type="EMBL" id="KAI9551838.1"/>
    </source>
</evidence>
<dbReference type="GO" id="GO:0001222">
    <property type="term" value="F:transcription corepressor binding"/>
    <property type="evidence" value="ECO:0007669"/>
    <property type="project" value="UniProtKB-ARBA"/>
</dbReference>
<feature type="compositionally biased region" description="Polar residues" evidence="13">
    <location>
        <begin position="50"/>
        <end position="73"/>
    </location>
</feature>
<feature type="region of interest" description="Disordered" evidence="13">
    <location>
        <begin position="1"/>
        <end position="82"/>
    </location>
</feature>
<dbReference type="PANTHER" id="PTHR10373">
    <property type="entry name" value="TRANSCRIPTION FACTOR 7 FAMILY MEMBER"/>
    <property type="match status" value="1"/>
</dbReference>
<dbReference type="Gene3D" id="1.10.30.10">
    <property type="entry name" value="High mobility group box domain"/>
    <property type="match status" value="1"/>
</dbReference>
<feature type="compositionally biased region" description="Basic and acidic residues" evidence="13">
    <location>
        <begin position="291"/>
        <end position="300"/>
    </location>
</feature>
<dbReference type="EMBL" id="WJBH02000010">
    <property type="protein sequence ID" value="KAI9551838.1"/>
    <property type="molecule type" value="Genomic_DNA"/>
</dbReference>
<organism evidence="15 16">
    <name type="scientific">Daphnia sinensis</name>
    <dbReference type="NCBI Taxonomy" id="1820382"/>
    <lineage>
        <taxon>Eukaryota</taxon>
        <taxon>Metazoa</taxon>
        <taxon>Ecdysozoa</taxon>
        <taxon>Arthropoda</taxon>
        <taxon>Crustacea</taxon>
        <taxon>Branchiopoda</taxon>
        <taxon>Diplostraca</taxon>
        <taxon>Cladocera</taxon>
        <taxon>Anomopoda</taxon>
        <taxon>Daphniidae</taxon>
        <taxon>Daphnia</taxon>
        <taxon>Daphnia similis group</taxon>
    </lineage>
</organism>
<keyword evidence="7" id="KW-0804">Transcription</keyword>
<sequence>MPHVNGSSDGDDLGDADEIKVFKHDEECEEEKKLIAEERQSDSLTEDKSSLVTEGESQSKNASLAGQSFTGKNSLRPEPGPLFGGRSLESLASSHASPLNMGYLMPYSYHNGMAALTSLPSMGNKMGHLGSAAHHAAAAAAAASSLQFFYQGGGDPHLGQPPPAHMGIPPYQLDPKTAGAMGLPRPSMYSFAPTQYPYPMLSPEMAQMTSWHHNGGMYPISSAAAAFRSPYPAGLQLPSASLPRFSPSLLPHPGLHGGHPLMSPGHAAALSSLHHGVKQEPGLSMGLLGEQNHRSGHNDAKAASSSATQSDSRSTTQSTPPNNNNTSSQVTEKKKPHIKKPLNAFMLYMKEMRAKVVAECTLKESAAINQILGRRWHTLSREEQSRYYEMARQQRQLHMQLYPNWTMRDSVASGAARKRRNKRDKAADGGNNMKKCRARYGLDQQSQWCKPCRRKKKCIRYMDGADEADHSEDNLGSAGSVGETRSPDSKVDDDDGASSDSDAGAPDDDDGGATSASDLGLSSPGLSLSSLASPAILPSPSTSLASPCPLTPSPATPSSASYTTSGGVGAHDALIGIIGKSSLITAQTSLSAASSSSSSSSSSGNGSTPGLPFGLYNMLPGPSPSGSGHSHHSVHHHHHSHHHPLHAASSAAGQQQQNSSSHHHHQHHQQQQQQQQQQHNHHGMLLPPANLPHRHPIGTNPHDINNPLSVNQLTGQCSSNSNKDKAHSSVSKASDTNSHAIVSVT</sequence>
<dbReference type="SMART" id="SM00398">
    <property type="entry name" value="HMG"/>
    <property type="match status" value="1"/>
</dbReference>
<dbReference type="InterPro" id="IPR024940">
    <property type="entry name" value="TCF/LEF"/>
</dbReference>
<dbReference type="Gene3D" id="4.10.900.10">
    <property type="entry name" value="TCF3-CBD (Catenin binding domain)"/>
    <property type="match status" value="1"/>
</dbReference>
<comment type="similarity">
    <text evidence="2">Belongs to the TCF/LEF family.</text>
</comment>
<dbReference type="GO" id="GO:0000978">
    <property type="term" value="F:RNA polymerase II cis-regulatory region sequence-specific DNA binding"/>
    <property type="evidence" value="ECO:0007669"/>
    <property type="project" value="TreeGrafter"/>
</dbReference>
<dbReference type="GO" id="GO:0007500">
    <property type="term" value="P:mesodermal cell fate determination"/>
    <property type="evidence" value="ECO:0007669"/>
    <property type="project" value="UniProtKB-ARBA"/>
</dbReference>
<keyword evidence="8 12" id="KW-0539">Nucleus</keyword>
<evidence type="ECO:0000256" key="10">
    <source>
        <dbReference type="ARBA" id="ARBA00061799"/>
    </source>
</evidence>
<accession>A0AAD5L6A3</accession>
<dbReference type="Proteomes" id="UP000820818">
    <property type="component" value="Linkage Group LG10"/>
</dbReference>
<feature type="compositionally biased region" description="Polar residues" evidence="13">
    <location>
        <begin position="702"/>
        <end position="721"/>
    </location>
</feature>
<feature type="region of interest" description="Disordered" evidence="13">
    <location>
        <begin position="467"/>
        <end position="521"/>
    </location>
</feature>
<feature type="region of interest" description="Disordered" evidence="13">
    <location>
        <begin position="543"/>
        <end position="566"/>
    </location>
</feature>
<feature type="DNA-binding region" description="HMG box" evidence="12">
    <location>
        <begin position="338"/>
        <end position="406"/>
    </location>
</feature>
<keyword evidence="5 12" id="KW-0238">DNA-binding</keyword>
<feature type="region of interest" description="Disordered" evidence="13">
    <location>
        <begin position="279"/>
        <end position="337"/>
    </location>
</feature>
<evidence type="ECO:0000256" key="7">
    <source>
        <dbReference type="ARBA" id="ARBA00023163"/>
    </source>
</evidence>
<dbReference type="PANTHER" id="PTHR10373:SF38">
    <property type="entry name" value="PROTEIN PANGOLIN, ISOFORM J"/>
    <property type="match status" value="1"/>
</dbReference>
<protein>
    <recommendedName>
        <fullName evidence="11">dTCF</fullName>
    </recommendedName>
</protein>
<feature type="compositionally biased region" description="Low complexity" evidence="13">
    <location>
        <begin position="669"/>
        <end position="678"/>
    </location>
</feature>
<evidence type="ECO:0000256" key="5">
    <source>
        <dbReference type="ARBA" id="ARBA00023125"/>
    </source>
</evidence>
<dbReference type="GO" id="GO:0019900">
    <property type="term" value="F:kinase binding"/>
    <property type="evidence" value="ECO:0007669"/>
    <property type="project" value="UniProtKB-ARBA"/>
</dbReference>
<dbReference type="Pfam" id="PF00505">
    <property type="entry name" value="HMG_box"/>
    <property type="match status" value="1"/>
</dbReference>
<evidence type="ECO:0000256" key="9">
    <source>
        <dbReference type="ARBA" id="ARBA00053480"/>
    </source>
</evidence>
<proteinExistence type="inferred from homology"/>
<dbReference type="SUPFAM" id="SSF47095">
    <property type="entry name" value="HMG-box"/>
    <property type="match status" value="1"/>
</dbReference>
<dbReference type="CDD" id="cd21996">
    <property type="entry name" value="HMG-box_TCF7-like"/>
    <property type="match status" value="1"/>
</dbReference>
<feature type="compositionally biased region" description="Polar residues" evidence="13">
    <location>
        <begin position="728"/>
        <end position="745"/>
    </location>
</feature>
<evidence type="ECO:0000259" key="14">
    <source>
        <dbReference type="PROSITE" id="PS50118"/>
    </source>
</evidence>
<reference evidence="15 16" key="1">
    <citation type="submission" date="2022-05" db="EMBL/GenBank/DDBJ databases">
        <title>A multi-omics perspective on studying reproductive biology in Daphnia sinensis.</title>
        <authorList>
            <person name="Jia J."/>
        </authorList>
    </citation>
    <scope>NUCLEOTIDE SEQUENCE [LARGE SCALE GENOMIC DNA]</scope>
    <source>
        <strain evidence="15 16">WSL</strain>
    </source>
</reference>
<keyword evidence="16" id="KW-1185">Reference proteome</keyword>
<gene>
    <name evidence="15" type="ORF">GHT06_022174</name>
</gene>